<evidence type="ECO:0000313" key="1">
    <source>
        <dbReference type="EMBL" id="RKN44012.1"/>
    </source>
</evidence>
<dbReference type="Proteomes" id="UP000272474">
    <property type="component" value="Unassembled WGS sequence"/>
</dbReference>
<proteinExistence type="predicted"/>
<evidence type="ECO:0000313" key="2">
    <source>
        <dbReference type="Proteomes" id="UP000272474"/>
    </source>
</evidence>
<organism evidence="1 2">
    <name type="scientific">Streptomyces hoynatensis</name>
    <dbReference type="NCBI Taxonomy" id="1141874"/>
    <lineage>
        <taxon>Bacteria</taxon>
        <taxon>Bacillati</taxon>
        <taxon>Actinomycetota</taxon>
        <taxon>Actinomycetes</taxon>
        <taxon>Kitasatosporales</taxon>
        <taxon>Streptomycetaceae</taxon>
        <taxon>Streptomyces</taxon>
    </lineage>
</organism>
<reference evidence="1 2" key="1">
    <citation type="journal article" date="2014" name="Int. J. Syst. Evol. Microbiol.">
        <title>Streptomyces hoynatensis sp. nov., isolated from deep marine sediment.</title>
        <authorList>
            <person name="Veyisoglu A."/>
            <person name="Sahin N."/>
        </authorList>
    </citation>
    <scope>NUCLEOTIDE SEQUENCE [LARGE SCALE GENOMIC DNA]</scope>
    <source>
        <strain evidence="1 2">KCTC 29097</strain>
    </source>
</reference>
<dbReference type="EMBL" id="RBAL01000004">
    <property type="protein sequence ID" value="RKN44012.1"/>
    <property type="molecule type" value="Genomic_DNA"/>
</dbReference>
<name>A0A3A9Z6B1_9ACTN</name>
<sequence length="51" mass="5515">MSHTNRTDEPDAEHSAVYVPPVLAEAGTFADETRGYGIDAVEGVDSYFDNP</sequence>
<accession>A0A3A9Z6B1</accession>
<protein>
    <submittedName>
        <fullName evidence="1">Lasso RiPP family leader peptide-containing protein</fullName>
    </submittedName>
</protein>
<gene>
    <name evidence="1" type="ORF">D7294_10085</name>
</gene>
<dbReference type="RefSeq" id="WP_120677776.1">
    <property type="nucleotide sequence ID" value="NZ_RBAL01000004.1"/>
</dbReference>
<dbReference type="NCBIfam" id="NF033521">
    <property type="entry name" value="lasso_leader_L3"/>
    <property type="match status" value="1"/>
</dbReference>
<comment type="caution">
    <text evidence="1">The sequence shown here is derived from an EMBL/GenBank/DDBJ whole genome shotgun (WGS) entry which is preliminary data.</text>
</comment>
<keyword evidence="2" id="KW-1185">Reference proteome</keyword>
<dbReference type="AlphaFoldDB" id="A0A3A9Z6B1"/>